<keyword evidence="3" id="KW-1185">Reference proteome</keyword>
<accession>A0ABD0X6E5</accession>
<feature type="compositionally biased region" description="Low complexity" evidence="1">
    <location>
        <begin position="47"/>
        <end position="58"/>
    </location>
</feature>
<evidence type="ECO:0000313" key="2">
    <source>
        <dbReference type="EMBL" id="KAL0993589.1"/>
    </source>
</evidence>
<proteinExistence type="predicted"/>
<sequence>MAMRAGHTRELGQTSAGVGHVQPLRFYVKSHKGVSLPPVLQRSPLQSTSSHFSVTSHSDYTRKPQTRPLTNTPHPKAPPHWNTHFLNELAQRLRNCGTVHLLPQPISEVQDNYRGQSAKRGPLLDHYSTLLTLYGQLVPDQDPTGTVDRSLSTAHADYRRYSSSEIVPLSGVEAPPSHLSVTKSSAHSHLPSHKAPPTMSCFPRLPRPAMPLPYTGKHSQYMESFHIHTPRFGASPAALTDWRAARNGSGDGGAKRGLRDILEVPKMYQTENQAYGGNRTVLV</sequence>
<dbReference type="InterPro" id="IPR053347">
    <property type="entry name" value="Axonemal_MT_stabilizer"/>
</dbReference>
<evidence type="ECO:0000256" key="1">
    <source>
        <dbReference type="SAM" id="MobiDB-lite"/>
    </source>
</evidence>
<gene>
    <name evidence="2" type="ORF">UPYG_G00110150</name>
</gene>
<dbReference type="PANTHER" id="PTHR37404">
    <property type="entry name" value="HCG1796489"/>
    <property type="match status" value="1"/>
</dbReference>
<comment type="caution">
    <text evidence="2">The sequence shown here is derived from an EMBL/GenBank/DDBJ whole genome shotgun (WGS) entry which is preliminary data.</text>
</comment>
<dbReference type="Proteomes" id="UP001557470">
    <property type="component" value="Unassembled WGS sequence"/>
</dbReference>
<feature type="region of interest" description="Disordered" evidence="1">
    <location>
        <begin position="177"/>
        <end position="197"/>
    </location>
</feature>
<feature type="region of interest" description="Disordered" evidence="1">
    <location>
        <begin position="38"/>
        <end position="80"/>
    </location>
</feature>
<dbReference type="EMBL" id="JAGEUA010000003">
    <property type="protein sequence ID" value="KAL0993589.1"/>
    <property type="molecule type" value="Genomic_DNA"/>
</dbReference>
<dbReference type="AlphaFoldDB" id="A0ABD0X6E5"/>
<evidence type="ECO:0000313" key="3">
    <source>
        <dbReference type="Proteomes" id="UP001557470"/>
    </source>
</evidence>
<name>A0ABD0X6E5_UMBPY</name>
<reference evidence="2 3" key="1">
    <citation type="submission" date="2024-06" db="EMBL/GenBank/DDBJ databases">
        <authorList>
            <person name="Pan Q."/>
            <person name="Wen M."/>
            <person name="Jouanno E."/>
            <person name="Zahm M."/>
            <person name="Klopp C."/>
            <person name="Cabau C."/>
            <person name="Louis A."/>
            <person name="Berthelot C."/>
            <person name="Parey E."/>
            <person name="Roest Crollius H."/>
            <person name="Montfort J."/>
            <person name="Robinson-Rechavi M."/>
            <person name="Bouchez O."/>
            <person name="Lampietro C."/>
            <person name="Lopez Roques C."/>
            <person name="Donnadieu C."/>
            <person name="Postlethwait J."/>
            <person name="Bobe J."/>
            <person name="Verreycken H."/>
            <person name="Guiguen Y."/>
        </authorList>
    </citation>
    <scope>NUCLEOTIDE SEQUENCE [LARGE SCALE GENOMIC DNA]</scope>
    <source>
        <strain evidence="2">Up_M1</strain>
        <tissue evidence="2">Testis</tissue>
    </source>
</reference>
<protein>
    <submittedName>
        <fullName evidence="2">Uncharacterized protein</fullName>
    </submittedName>
</protein>
<dbReference type="PANTHER" id="PTHR37404:SF1">
    <property type="entry name" value="HCG1796489"/>
    <property type="match status" value="1"/>
</dbReference>
<organism evidence="2 3">
    <name type="scientific">Umbra pygmaea</name>
    <name type="common">Eastern mudminnow</name>
    <dbReference type="NCBI Taxonomy" id="75934"/>
    <lineage>
        <taxon>Eukaryota</taxon>
        <taxon>Metazoa</taxon>
        <taxon>Chordata</taxon>
        <taxon>Craniata</taxon>
        <taxon>Vertebrata</taxon>
        <taxon>Euteleostomi</taxon>
        <taxon>Actinopterygii</taxon>
        <taxon>Neopterygii</taxon>
        <taxon>Teleostei</taxon>
        <taxon>Protacanthopterygii</taxon>
        <taxon>Esociformes</taxon>
        <taxon>Umbridae</taxon>
        <taxon>Umbra</taxon>
    </lineage>
</organism>